<dbReference type="OrthoDB" id="337144at2157"/>
<dbReference type="InParanoid" id="M0D6C8"/>
<dbReference type="AlphaFoldDB" id="M0D6C8"/>
<accession>M0D6C8</accession>
<protein>
    <submittedName>
        <fullName evidence="1">Uncharacterized protein</fullName>
    </submittedName>
</protein>
<sequence length="63" mass="7022">MNVERRVRLTEGDTMESGLRCPECGTYTTFSDIITTGQCRRGGGRGSCEARLRVDVVVENRPE</sequence>
<dbReference type="RefSeq" id="WP_008386701.1">
    <property type="nucleotide sequence ID" value="NZ_AOIV01000024.1"/>
</dbReference>
<proteinExistence type="predicted"/>
<reference evidence="1 2" key="1">
    <citation type="journal article" date="2014" name="PLoS Genet.">
        <title>Phylogenetically driven sequencing of extremely halophilic archaea reveals strategies for static and dynamic osmo-response.</title>
        <authorList>
            <person name="Becker E.A."/>
            <person name="Seitzer P.M."/>
            <person name="Tritt A."/>
            <person name="Larsen D."/>
            <person name="Krusor M."/>
            <person name="Yao A.I."/>
            <person name="Wu D."/>
            <person name="Madern D."/>
            <person name="Eisen J.A."/>
            <person name="Darling A.E."/>
            <person name="Facciotti M.T."/>
        </authorList>
    </citation>
    <scope>NUCLEOTIDE SEQUENCE [LARGE SCALE GENOMIC DNA]</scope>
    <source>
        <strain evidence="1 2">JCM 14848</strain>
    </source>
</reference>
<gene>
    <name evidence="1" type="ORF">C474_11076</name>
</gene>
<evidence type="ECO:0000313" key="2">
    <source>
        <dbReference type="Proteomes" id="UP000011513"/>
    </source>
</evidence>
<dbReference type="EMBL" id="AOIV01000024">
    <property type="protein sequence ID" value="ELZ31000.1"/>
    <property type="molecule type" value="Genomic_DNA"/>
</dbReference>
<keyword evidence="2" id="KW-1185">Reference proteome</keyword>
<comment type="caution">
    <text evidence="1">The sequence shown here is derived from an EMBL/GenBank/DDBJ whole genome shotgun (WGS) entry which is preliminary data.</text>
</comment>
<organism evidence="1 2">
    <name type="scientific">Halogeometricum pallidum JCM 14848</name>
    <dbReference type="NCBI Taxonomy" id="1227487"/>
    <lineage>
        <taxon>Archaea</taxon>
        <taxon>Methanobacteriati</taxon>
        <taxon>Methanobacteriota</taxon>
        <taxon>Stenosarchaea group</taxon>
        <taxon>Halobacteria</taxon>
        <taxon>Halobacteriales</taxon>
        <taxon>Haloferacaceae</taxon>
        <taxon>Halogeometricum</taxon>
    </lineage>
</organism>
<dbReference type="Proteomes" id="UP000011513">
    <property type="component" value="Unassembled WGS sequence"/>
</dbReference>
<evidence type="ECO:0000313" key="1">
    <source>
        <dbReference type="EMBL" id="ELZ31000.1"/>
    </source>
</evidence>
<dbReference type="eggNOG" id="ENOG502N5MM">
    <property type="taxonomic scope" value="Archaea"/>
</dbReference>
<name>M0D6C8_HALPD</name>